<dbReference type="AlphaFoldDB" id="W7XGS0"/>
<sequence length="191" mass="22315">MDKLSNIINKSQAYANSVKDIEQLCFEKINEKQENSNQVNQIMTIWHRPKEEHLYALKERKNLSVVITLQSQSEDIEFIQNICKSLKIGWINIQLHHKGNQDIFEKKDVDQIIQNGIASLRNILDQNKNEVILIHCSAGIHRSGVFSYAILRSLSYDRNESLQKIKSIRKMTFNGLKEYKLDYIDQNIINI</sequence>
<evidence type="ECO:0000313" key="2">
    <source>
        <dbReference type="EMBL" id="EWS73406.1"/>
    </source>
</evidence>
<dbReference type="RefSeq" id="XP_012654058.1">
    <property type="nucleotide sequence ID" value="XM_012798604.1"/>
</dbReference>
<evidence type="ECO:0000259" key="1">
    <source>
        <dbReference type="PROSITE" id="PS50056"/>
    </source>
</evidence>
<proteinExistence type="predicted"/>
<dbReference type="InParanoid" id="W7XGS0"/>
<dbReference type="EMBL" id="GG662634">
    <property type="protein sequence ID" value="EWS73406.1"/>
    <property type="molecule type" value="Genomic_DNA"/>
</dbReference>
<gene>
    <name evidence="2" type="ORF">TTHERM_000661639</name>
</gene>
<accession>W7XGS0</accession>
<name>W7XGS0_TETTS</name>
<feature type="domain" description="Tyrosine specific protein phosphatases" evidence="1">
    <location>
        <begin position="114"/>
        <end position="180"/>
    </location>
</feature>
<evidence type="ECO:0000313" key="3">
    <source>
        <dbReference type="Proteomes" id="UP000009168"/>
    </source>
</evidence>
<dbReference type="GeneID" id="24440090"/>
<dbReference type="SUPFAM" id="SSF52799">
    <property type="entry name" value="(Phosphotyrosine protein) phosphatases II"/>
    <property type="match status" value="1"/>
</dbReference>
<dbReference type="InterPro" id="IPR029021">
    <property type="entry name" value="Prot-tyrosine_phosphatase-like"/>
</dbReference>
<protein>
    <submittedName>
        <fullName evidence="2">Tyrosine phosphatase family protein</fullName>
    </submittedName>
</protein>
<dbReference type="KEGG" id="tet:TTHERM_000661639"/>
<dbReference type="Pfam" id="PF13350">
    <property type="entry name" value="Y_phosphatase3"/>
    <property type="match status" value="1"/>
</dbReference>
<organism evidence="2 3">
    <name type="scientific">Tetrahymena thermophila (strain SB210)</name>
    <dbReference type="NCBI Taxonomy" id="312017"/>
    <lineage>
        <taxon>Eukaryota</taxon>
        <taxon>Sar</taxon>
        <taxon>Alveolata</taxon>
        <taxon>Ciliophora</taxon>
        <taxon>Intramacronucleata</taxon>
        <taxon>Oligohymenophorea</taxon>
        <taxon>Hymenostomatida</taxon>
        <taxon>Tetrahymenina</taxon>
        <taxon>Tetrahymenidae</taxon>
        <taxon>Tetrahymena</taxon>
    </lineage>
</organism>
<dbReference type="PROSITE" id="PS50056">
    <property type="entry name" value="TYR_PHOSPHATASE_2"/>
    <property type="match status" value="1"/>
</dbReference>
<reference evidence="3" key="1">
    <citation type="journal article" date="2006" name="PLoS Biol.">
        <title>Macronuclear genome sequence of the ciliate Tetrahymena thermophila, a model eukaryote.</title>
        <authorList>
            <person name="Eisen J.A."/>
            <person name="Coyne R.S."/>
            <person name="Wu M."/>
            <person name="Wu D."/>
            <person name="Thiagarajan M."/>
            <person name="Wortman J.R."/>
            <person name="Badger J.H."/>
            <person name="Ren Q."/>
            <person name="Amedeo P."/>
            <person name="Jones K.M."/>
            <person name="Tallon L.J."/>
            <person name="Delcher A.L."/>
            <person name="Salzberg S.L."/>
            <person name="Silva J.C."/>
            <person name="Haas B.J."/>
            <person name="Majoros W.H."/>
            <person name="Farzad M."/>
            <person name="Carlton J.M."/>
            <person name="Smith R.K. Jr."/>
            <person name="Garg J."/>
            <person name="Pearlman R.E."/>
            <person name="Karrer K.M."/>
            <person name="Sun L."/>
            <person name="Manning G."/>
            <person name="Elde N.C."/>
            <person name="Turkewitz A.P."/>
            <person name="Asai D.J."/>
            <person name="Wilkes D.E."/>
            <person name="Wang Y."/>
            <person name="Cai H."/>
            <person name="Collins K."/>
            <person name="Stewart B.A."/>
            <person name="Lee S.R."/>
            <person name="Wilamowska K."/>
            <person name="Weinberg Z."/>
            <person name="Ruzzo W.L."/>
            <person name="Wloga D."/>
            <person name="Gaertig J."/>
            <person name="Frankel J."/>
            <person name="Tsao C.-C."/>
            <person name="Gorovsky M.A."/>
            <person name="Keeling P.J."/>
            <person name="Waller R.F."/>
            <person name="Patron N.J."/>
            <person name="Cherry J.M."/>
            <person name="Stover N.A."/>
            <person name="Krieger C.J."/>
            <person name="del Toro C."/>
            <person name="Ryder H.F."/>
            <person name="Williamson S.C."/>
            <person name="Barbeau R.A."/>
            <person name="Hamilton E.P."/>
            <person name="Orias E."/>
        </authorList>
    </citation>
    <scope>NUCLEOTIDE SEQUENCE [LARGE SCALE GENOMIC DNA]</scope>
    <source>
        <strain evidence="3">SB210</strain>
    </source>
</reference>
<dbReference type="OrthoDB" id="270189at2759"/>
<dbReference type="Proteomes" id="UP000009168">
    <property type="component" value="Unassembled WGS sequence"/>
</dbReference>
<dbReference type="PROSITE" id="PS00383">
    <property type="entry name" value="TYR_PHOSPHATASE_1"/>
    <property type="match status" value="1"/>
</dbReference>
<dbReference type="InterPro" id="IPR026893">
    <property type="entry name" value="Tyr/Ser_Pase_IphP-type"/>
</dbReference>
<keyword evidence="3" id="KW-1185">Reference proteome</keyword>
<dbReference type="Gene3D" id="3.90.190.10">
    <property type="entry name" value="Protein tyrosine phosphatase superfamily"/>
    <property type="match status" value="1"/>
</dbReference>
<dbReference type="InterPro" id="IPR016130">
    <property type="entry name" value="Tyr_Pase_AS"/>
</dbReference>
<dbReference type="InterPro" id="IPR000387">
    <property type="entry name" value="Tyr_Pase_dom"/>
</dbReference>
<dbReference type="GO" id="GO:0004721">
    <property type="term" value="F:phosphoprotein phosphatase activity"/>
    <property type="evidence" value="ECO:0007669"/>
    <property type="project" value="InterPro"/>
</dbReference>